<dbReference type="FunFam" id="2.40.70.10:FF:000044">
    <property type="entry name" value="Lysosomal aspartic protease"/>
    <property type="match status" value="1"/>
</dbReference>
<dbReference type="Proteomes" id="UP000735302">
    <property type="component" value="Unassembled WGS sequence"/>
</dbReference>
<keyword evidence="4" id="KW-0645">Protease</keyword>
<keyword evidence="5" id="KW-0732">Signal</keyword>
<dbReference type="FunFam" id="2.40.70.10:FF:000008">
    <property type="entry name" value="Cathepsin D"/>
    <property type="match status" value="1"/>
</dbReference>
<evidence type="ECO:0000256" key="1">
    <source>
        <dbReference type="ARBA" id="ARBA00007447"/>
    </source>
</evidence>
<feature type="disulfide bond" evidence="3">
    <location>
        <begin position="311"/>
        <end position="344"/>
    </location>
</feature>
<evidence type="ECO:0000256" key="2">
    <source>
        <dbReference type="PIRSR" id="PIRSR601461-1"/>
    </source>
</evidence>
<dbReference type="PANTHER" id="PTHR47966:SF51">
    <property type="entry name" value="BETA-SITE APP-CLEAVING ENZYME, ISOFORM A-RELATED"/>
    <property type="match status" value="1"/>
</dbReference>
<gene>
    <name evidence="7" type="ORF">PoB_001299200</name>
</gene>
<dbReference type="PRINTS" id="PR00792">
    <property type="entry name" value="PEPSIN"/>
</dbReference>
<accession>A0AAV3YVY6</accession>
<dbReference type="Gene3D" id="2.40.70.10">
    <property type="entry name" value="Acid Proteases"/>
    <property type="match status" value="2"/>
</dbReference>
<evidence type="ECO:0000256" key="3">
    <source>
        <dbReference type="PIRSR" id="PIRSR601461-2"/>
    </source>
</evidence>
<keyword evidence="8" id="KW-1185">Reference proteome</keyword>
<evidence type="ECO:0000313" key="7">
    <source>
        <dbReference type="EMBL" id="GFN86486.1"/>
    </source>
</evidence>
<dbReference type="InterPro" id="IPR033121">
    <property type="entry name" value="PEPTIDASE_A1"/>
</dbReference>
<reference evidence="7 8" key="1">
    <citation type="journal article" date="2021" name="Elife">
        <title>Chloroplast acquisition without the gene transfer in kleptoplastic sea slugs, Plakobranchus ocellatus.</title>
        <authorList>
            <person name="Maeda T."/>
            <person name="Takahashi S."/>
            <person name="Yoshida T."/>
            <person name="Shimamura S."/>
            <person name="Takaki Y."/>
            <person name="Nagai Y."/>
            <person name="Toyoda A."/>
            <person name="Suzuki Y."/>
            <person name="Arimoto A."/>
            <person name="Ishii H."/>
            <person name="Satoh N."/>
            <person name="Nishiyama T."/>
            <person name="Hasebe M."/>
            <person name="Maruyama T."/>
            <person name="Minagawa J."/>
            <person name="Obokata J."/>
            <person name="Shigenobu S."/>
        </authorList>
    </citation>
    <scope>NUCLEOTIDE SEQUENCE [LARGE SCALE GENOMIC DNA]</scope>
</reference>
<dbReference type="GO" id="GO:0004190">
    <property type="term" value="F:aspartic-type endopeptidase activity"/>
    <property type="evidence" value="ECO:0007669"/>
    <property type="project" value="UniProtKB-KW"/>
</dbReference>
<dbReference type="InterPro" id="IPR001969">
    <property type="entry name" value="Aspartic_peptidase_AS"/>
</dbReference>
<evidence type="ECO:0000256" key="5">
    <source>
        <dbReference type="SAM" id="SignalP"/>
    </source>
</evidence>
<dbReference type="EMBL" id="BLXT01001539">
    <property type="protein sequence ID" value="GFN86486.1"/>
    <property type="molecule type" value="Genomic_DNA"/>
</dbReference>
<keyword evidence="4" id="KW-0378">Hydrolase</keyword>
<dbReference type="SUPFAM" id="SSF50630">
    <property type="entry name" value="Acid proteases"/>
    <property type="match status" value="1"/>
</dbReference>
<dbReference type="PROSITE" id="PS51767">
    <property type="entry name" value="PEPTIDASE_A1"/>
    <property type="match status" value="1"/>
</dbReference>
<dbReference type="PROSITE" id="PS00141">
    <property type="entry name" value="ASP_PROTEASE"/>
    <property type="match status" value="2"/>
</dbReference>
<evidence type="ECO:0000313" key="8">
    <source>
        <dbReference type="Proteomes" id="UP000735302"/>
    </source>
</evidence>
<dbReference type="Gene3D" id="2.60.40.1960">
    <property type="match status" value="1"/>
</dbReference>
<dbReference type="GO" id="GO:0006508">
    <property type="term" value="P:proteolysis"/>
    <property type="evidence" value="ECO:0007669"/>
    <property type="project" value="UniProtKB-KW"/>
</dbReference>
<organism evidence="7 8">
    <name type="scientific">Plakobranchus ocellatus</name>
    <dbReference type="NCBI Taxonomy" id="259542"/>
    <lineage>
        <taxon>Eukaryota</taxon>
        <taxon>Metazoa</taxon>
        <taxon>Spiralia</taxon>
        <taxon>Lophotrochozoa</taxon>
        <taxon>Mollusca</taxon>
        <taxon>Gastropoda</taxon>
        <taxon>Heterobranchia</taxon>
        <taxon>Euthyneura</taxon>
        <taxon>Panpulmonata</taxon>
        <taxon>Sacoglossa</taxon>
        <taxon>Placobranchoidea</taxon>
        <taxon>Plakobranchidae</taxon>
        <taxon>Plakobranchus</taxon>
    </lineage>
</organism>
<evidence type="ECO:0000259" key="6">
    <source>
        <dbReference type="PROSITE" id="PS51767"/>
    </source>
</evidence>
<dbReference type="AlphaFoldDB" id="A0AAV3YVY6"/>
<dbReference type="Pfam" id="PF00026">
    <property type="entry name" value="Asp"/>
    <property type="match status" value="1"/>
</dbReference>
<name>A0AAV3YVY6_9GAST</name>
<feature type="signal peptide" evidence="5">
    <location>
        <begin position="1"/>
        <end position="19"/>
    </location>
</feature>
<protein>
    <submittedName>
        <fullName evidence="7">Cathepsin d</fullName>
    </submittedName>
</protein>
<comment type="caution">
    <text evidence="7">The sequence shown here is derived from an EMBL/GenBank/DDBJ whole genome shotgun (WGS) entry which is preliminary data.</text>
</comment>
<feature type="active site" evidence="2">
    <location>
        <position position="86"/>
    </location>
</feature>
<dbReference type="GO" id="GO:0005764">
    <property type="term" value="C:lysosome"/>
    <property type="evidence" value="ECO:0007669"/>
    <property type="project" value="TreeGrafter"/>
</dbReference>
<dbReference type="PANTHER" id="PTHR47966">
    <property type="entry name" value="BETA-SITE APP-CLEAVING ENZYME, ISOFORM A-RELATED"/>
    <property type="match status" value="1"/>
</dbReference>
<evidence type="ECO:0000256" key="4">
    <source>
        <dbReference type="RuleBase" id="RU000454"/>
    </source>
</evidence>
<feature type="active site" evidence="2">
    <location>
        <position position="275"/>
    </location>
</feature>
<comment type="similarity">
    <text evidence="1 4">Belongs to the peptidase A1 family.</text>
</comment>
<sequence>MNLVTAVVLLVLISTSSMATDIVNIPLAQTKLVNHRIRSLMTQLWPFRSRYEKVAGEVNLTNYRNTQFYGPISIGTPGQEFNVIFDTGSPDLWVPSAHCPDSNKACQKHRKFSAAKSSTAKSIGKSFYIEYKQGSVYGYTTRDSVTVADRTVKFQNFGEAMLQSDVFIDTVPDGILGLSFSSISKIGGSSLFDNMISQRLLPAPVFSFYFASRGLESAGRESLLTLGGTSPDRYTGNFTFAAVTMAQLWQFKMDRVKIANKLGPFCRWGCHAVADTGTTLIIGPVKETDELNKRLGGRRSLLEPKTFTFNCKRVNRMPNVNFVINGTPLTLTSREYTEKIGDNCISAFYGRKFPLGYVPYWVLGSTFMRVYYTQFDKGNRRVGFAKARH</sequence>
<keyword evidence="3" id="KW-1015">Disulfide bond</keyword>
<dbReference type="InterPro" id="IPR021109">
    <property type="entry name" value="Peptidase_aspartic_dom_sf"/>
</dbReference>
<dbReference type="InterPro" id="IPR001461">
    <property type="entry name" value="Aspartic_peptidase_A1"/>
</dbReference>
<proteinExistence type="inferred from homology"/>
<feature type="domain" description="Peptidase A1" evidence="6">
    <location>
        <begin position="68"/>
        <end position="385"/>
    </location>
</feature>
<feature type="chain" id="PRO_5043629570" evidence="5">
    <location>
        <begin position="20"/>
        <end position="389"/>
    </location>
</feature>
<feature type="disulfide bond" evidence="3">
    <location>
        <begin position="99"/>
        <end position="106"/>
    </location>
</feature>
<keyword evidence="4" id="KW-0064">Aspartyl protease</keyword>